<protein>
    <submittedName>
        <fullName evidence="1">Uncharacterized protein</fullName>
    </submittedName>
</protein>
<accession>A0ACB6QAX9</accession>
<keyword evidence="2" id="KW-1185">Reference proteome</keyword>
<reference evidence="1" key="1">
    <citation type="journal article" date="2020" name="Stud. Mycol.">
        <title>101 Dothideomycetes genomes: a test case for predicting lifestyles and emergence of pathogens.</title>
        <authorList>
            <person name="Haridas S."/>
            <person name="Albert R."/>
            <person name="Binder M."/>
            <person name="Bloem J."/>
            <person name="Labutti K."/>
            <person name="Salamov A."/>
            <person name="Andreopoulos B."/>
            <person name="Baker S."/>
            <person name="Barry K."/>
            <person name="Bills G."/>
            <person name="Bluhm B."/>
            <person name="Cannon C."/>
            <person name="Castanera R."/>
            <person name="Culley D."/>
            <person name="Daum C."/>
            <person name="Ezra D."/>
            <person name="Gonzalez J."/>
            <person name="Henrissat B."/>
            <person name="Kuo A."/>
            <person name="Liang C."/>
            <person name="Lipzen A."/>
            <person name="Lutzoni F."/>
            <person name="Magnuson J."/>
            <person name="Mondo S."/>
            <person name="Nolan M."/>
            <person name="Ohm R."/>
            <person name="Pangilinan J."/>
            <person name="Park H.-J."/>
            <person name="Ramirez L."/>
            <person name="Alfaro M."/>
            <person name="Sun H."/>
            <person name="Tritt A."/>
            <person name="Yoshinaga Y."/>
            <person name="Zwiers L.-H."/>
            <person name="Turgeon B."/>
            <person name="Goodwin S."/>
            <person name="Spatafora J."/>
            <person name="Crous P."/>
            <person name="Grigoriev I."/>
        </authorList>
    </citation>
    <scope>NUCLEOTIDE SEQUENCE</scope>
    <source>
        <strain evidence="1">ATCC 200398</strain>
    </source>
</reference>
<evidence type="ECO:0000313" key="2">
    <source>
        <dbReference type="Proteomes" id="UP000799755"/>
    </source>
</evidence>
<name>A0ACB6QAX9_9PLEO</name>
<proteinExistence type="predicted"/>
<evidence type="ECO:0000313" key="1">
    <source>
        <dbReference type="EMBL" id="KAF2464119.1"/>
    </source>
</evidence>
<dbReference type="Proteomes" id="UP000799755">
    <property type="component" value="Unassembled WGS sequence"/>
</dbReference>
<sequence>MIEVNRSKTVPLVPCPSYDTAQPSTRLRLDQLPTSYIMQVLSPRICRYSCMRSLTLSTAFVDCPEPAILIRFLRVIFEYSLFVER</sequence>
<gene>
    <name evidence="1" type="ORF">BDR25DRAFT_381792</name>
</gene>
<dbReference type="EMBL" id="MU003540">
    <property type="protein sequence ID" value="KAF2464119.1"/>
    <property type="molecule type" value="Genomic_DNA"/>
</dbReference>
<organism evidence="1 2">
    <name type="scientific">Lindgomyces ingoldianus</name>
    <dbReference type="NCBI Taxonomy" id="673940"/>
    <lineage>
        <taxon>Eukaryota</taxon>
        <taxon>Fungi</taxon>
        <taxon>Dikarya</taxon>
        <taxon>Ascomycota</taxon>
        <taxon>Pezizomycotina</taxon>
        <taxon>Dothideomycetes</taxon>
        <taxon>Pleosporomycetidae</taxon>
        <taxon>Pleosporales</taxon>
        <taxon>Lindgomycetaceae</taxon>
        <taxon>Lindgomyces</taxon>
    </lineage>
</organism>
<comment type="caution">
    <text evidence="1">The sequence shown here is derived from an EMBL/GenBank/DDBJ whole genome shotgun (WGS) entry which is preliminary data.</text>
</comment>